<evidence type="ECO:0000313" key="2">
    <source>
        <dbReference type="EMBL" id="KAK1500887.1"/>
    </source>
</evidence>
<organism evidence="2 3">
    <name type="scientific">Colletotrichum tamarilloi</name>
    <dbReference type="NCBI Taxonomy" id="1209934"/>
    <lineage>
        <taxon>Eukaryota</taxon>
        <taxon>Fungi</taxon>
        <taxon>Dikarya</taxon>
        <taxon>Ascomycota</taxon>
        <taxon>Pezizomycotina</taxon>
        <taxon>Sordariomycetes</taxon>
        <taxon>Hypocreomycetidae</taxon>
        <taxon>Glomerellales</taxon>
        <taxon>Glomerellaceae</taxon>
        <taxon>Colletotrichum</taxon>
        <taxon>Colletotrichum acutatum species complex</taxon>
    </lineage>
</organism>
<accession>A0ABQ9RCE5</accession>
<dbReference type="GeneID" id="85406604"/>
<dbReference type="EMBL" id="MLFU01000017">
    <property type="protein sequence ID" value="KAK1500887.1"/>
    <property type="molecule type" value="Genomic_DNA"/>
</dbReference>
<comment type="caution">
    <text evidence="2">The sequence shown here is derived from an EMBL/GenBank/DDBJ whole genome shotgun (WGS) entry which is preliminary data.</text>
</comment>
<keyword evidence="3" id="KW-1185">Reference proteome</keyword>
<reference evidence="2 3" key="1">
    <citation type="submission" date="2016-10" db="EMBL/GenBank/DDBJ databases">
        <title>The genome sequence of Colletotrichum fioriniae PJ7.</title>
        <authorList>
            <person name="Baroncelli R."/>
        </authorList>
    </citation>
    <scope>NUCLEOTIDE SEQUENCE [LARGE SCALE GENOMIC DNA]</scope>
    <source>
        <strain evidence="2 3">Tom-12</strain>
    </source>
</reference>
<feature type="region of interest" description="Disordered" evidence="1">
    <location>
        <begin position="1"/>
        <end position="62"/>
    </location>
</feature>
<name>A0ABQ9RCE5_9PEZI</name>
<gene>
    <name evidence="2" type="ORF">CTAM01_06339</name>
</gene>
<dbReference type="RefSeq" id="XP_060383094.1">
    <property type="nucleotide sequence ID" value="XM_060522366.1"/>
</dbReference>
<protein>
    <submittedName>
        <fullName evidence="2">Uncharacterized protein</fullName>
    </submittedName>
</protein>
<evidence type="ECO:0000313" key="3">
    <source>
        <dbReference type="Proteomes" id="UP001227543"/>
    </source>
</evidence>
<evidence type="ECO:0000256" key="1">
    <source>
        <dbReference type="SAM" id="MobiDB-lite"/>
    </source>
</evidence>
<proteinExistence type="predicted"/>
<feature type="compositionally biased region" description="Basic and acidic residues" evidence="1">
    <location>
        <begin position="1"/>
        <end position="16"/>
    </location>
</feature>
<dbReference type="Proteomes" id="UP001227543">
    <property type="component" value="Unassembled WGS sequence"/>
</dbReference>
<sequence length="137" mass="15248">MRDLRHGREELLHTELEPWVPGPPNHEPPSHDPPGASGFRIGSASTSQSERNPARSCQARAEGALPHQALRIKVRRTPVTRRDASKLGTTAATALGTDRKNKKVMTSLRCVSQVLCFPTEKTRTFDLERLAEKGYLR</sequence>